<organism evidence="11 12">
    <name type="scientific">Bacillus gaemokensis</name>
    <dbReference type="NCBI Taxonomy" id="574375"/>
    <lineage>
        <taxon>Bacteria</taxon>
        <taxon>Bacillati</taxon>
        <taxon>Bacillota</taxon>
        <taxon>Bacilli</taxon>
        <taxon>Bacillales</taxon>
        <taxon>Bacillaceae</taxon>
        <taxon>Bacillus</taxon>
        <taxon>Bacillus cereus group</taxon>
    </lineage>
</organism>
<comment type="function">
    <text evidence="9">Catalyzes the ATP-dependent phosphorylation of N-acetyl-L-glutamate.</text>
</comment>
<evidence type="ECO:0000256" key="3">
    <source>
        <dbReference type="ARBA" id="ARBA00022605"/>
    </source>
</evidence>
<dbReference type="SUPFAM" id="SSF53633">
    <property type="entry name" value="Carbamate kinase-like"/>
    <property type="match status" value="1"/>
</dbReference>
<keyword evidence="3 9" id="KW-0028">Amino-acid biosynthesis</keyword>
<dbReference type="GO" id="GO:0005737">
    <property type="term" value="C:cytoplasm"/>
    <property type="evidence" value="ECO:0007669"/>
    <property type="project" value="UniProtKB-SubCell"/>
</dbReference>
<comment type="subcellular location">
    <subcellularLocation>
        <location evidence="9">Cytoplasm</location>
    </subcellularLocation>
</comment>
<feature type="domain" description="Aspartate/glutamate/uridylate kinase" evidence="10">
    <location>
        <begin position="4"/>
        <end position="231"/>
    </location>
</feature>
<feature type="binding site" evidence="9">
    <location>
        <begin position="40"/>
        <end position="41"/>
    </location>
    <ligand>
        <name>substrate</name>
    </ligand>
</feature>
<feature type="binding site" evidence="9">
    <location>
        <position position="153"/>
    </location>
    <ligand>
        <name>substrate</name>
    </ligand>
</feature>
<comment type="catalytic activity">
    <reaction evidence="8 9">
        <text>N-acetyl-L-glutamate + ATP = N-acetyl-L-glutamyl 5-phosphate + ADP</text>
        <dbReference type="Rhea" id="RHEA:14629"/>
        <dbReference type="ChEBI" id="CHEBI:30616"/>
        <dbReference type="ChEBI" id="CHEBI:44337"/>
        <dbReference type="ChEBI" id="CHEBI:57936"/>
        <dbReference type="ChEBI" id="CHEBI:456216"/>
        <dbReference type="EC" id="2.7.2.8"/>
    </reaction>
</comment>
<keyword evidence="2 9" id="KW-0055">Arginine biosynthesis</keyword>
<comment type="caution">
    <text evidence="11">The sequence shown here is derived from an EMBL/GenBank/DDBJ whole genome shotgun (WGS) entry which is preliminary data.</text>
</comment>
<dbReference type="GO" id="GO:0005524">
    <property type="term" value="F:ATP binding"/>
    <property type="evidence" value="ECO:0007669"/>
    <property type="project" value="UniProtKB-UniRule"/>
</dbReference>
<accession>A0A073KI13</accession>
<dbReference type="UniPathway" id="UPA00068">
    <property type="reaction ID" value="UER00107"/>
</dbReference>
<dbReference type="PANTHER" id="PTHR23342">
    <property type="entry name" value="N-ACETYLGLUTAMATE SYNTHASE"/>
    <property type="match status" value="1"/>
</dbReference>
<dbReference type="PRINTS" id="PR01469">
    <property type="entry name" value="CARBMTKINASE"/>
</dbReference>
<keyword evidence="6 9" id="KW-0418">Kinase</keyword>
<keyword evidence="12" id="KW-1185">Reference proteome</keyword>
<gene>
    <name evidence="9" type="primary">argB</name>
    <name evidence="11" type="ORF">BAGA_02170</name>
</gene>
<evidence type="ECO:0000313" key="12">
    <source>
        <dbReference type="Proteomes" id="UP000027778"/>
    </source>
</evidence>
<keyword evidence="4 9" id="KW-0808">Transferase</keyword>
<dbReference type="NCBIfam" id="TIGR00761">
    <property type="entry name" value="argB"/>
    <property type="match status" value="1"/>
</dbReference>
<protein>
    <recommendedName>
        <fullName evidence="9">Acetylglutamate kinase</fullName>
        <ecNumber evidence="9">2.7.2.8</ecNumber>
    </recommendedName>
    <alternativeName>
        <fullName evidence="9">N-acetyl-L-glutamate 5-phosphotransferase</fullName>
    </alternativeName>
    <alternativeName>
        <fullName evidence="9">NAG kinase</fullName>
        <shortName evidence="9">NAGK</shortName>
    </alternativeName>
</protein>
<comment type="similarity">
    <text evidence="9">Belongs to the acetylglutamate kinase family. ArgB subfamily.</text>
</comment>
<dbReference type="FunFam" id="3.40.1160.10:FF:000004">
    <property type="entry name" value="Acetylglutamate kinase"/>
    <property type="match status" value="1"/>
</dbReference>
<name>A0A073KI13_9BACI</name>
<dbReference type="GO" id="GO:0042450">
    <property type="term" value="P:L-arginine biosynthetic process via ornithine"/>
    <property type="evidence" value="ECO:0007669"/>
    <property type="project" value="UniProtKB-UniRule"/>
</dbReference>
<dbReference type="RefSeq" id="WP_033672414.1">
    <property type="nucleotide sequence ID" value="NZ_JOTM01000001.1"/>
</dbReference>
<dbReference type="STRING" id="574375.AZF08_02240"/>
<comment type="pathway">
    <text evidence="1 9">Amino-acid biosynthesis; L-arginine biosynthesis; N(2)-acetyl-L-ornithine from L-glutamate: step 2/4.</text>
</comment>
<evidence type="ECO:0000256" key="7">
    <source>
        <dbReference type="ARBA" id="ARBA00022840"/>
    </source>
</evidence>
<feature type="site" description="Transition state stabilizer" evidence="9">
    <location>
        <position position="8"/>
    </location>
</feature>
<evidence type="ECO:0000256" key="8">
    <source>
        <dbReference type="ARBA" id="ARBA00048141"/>
    </source>
</evidence>
<dbReference type="PANTHER" id="PTHR23342:SF0">
    <property type="entry name" value="N-ACETYLGLUTAMATE SYNTHASE, MITOCHONDRIAL"/>
    <property type="match status" value="1"/>
</dbReference>
<dbReference type="CDD" id="cd04238">
    <property type="entry name" value="AAK_NAGK-like"/>
    <property type="match status" value="1"/>
</dbReference>
<evidence type="ECO:0000256" key="1">
    <source>
        <dbReference type="ARBA" id="ARBA00004828"/>
    </source>
</evidence>
<evidence type="ECO:0000256" key="6">
    <source>
        <dbReference type="ARBA" id="ARBA00022777"/>
    </source>
</evidence>
<dbReference type="InterPro" id="IPR036393">
    <property type="entry name" value="AceGlu_kinase-like_sf"/>
</dbReference>
<keyword evidence="9" id="KW-0963">Cytoplasm</keyword>
<evidence type="ECO:0000256" key="5">
    <source>
        <dbReference type="ARBA" id="ARBA00022741"/>
    </source>
</evidence>
<keyword evidence="5 9" id="KW-0547">Nucleotide-binding</keyword>
<evidence type="ECO:0000256" key="9">
    <source>
        <dbReference type="HAMAP-Rule" id="MF_00082"/>
    </source>
</evidence>
<reference evidence="11 12" key="1">
    <citation type="submission" date="2014-06" db="EMBL/GenBank/DDBJ databases">
        <title>Draft genome sequence of Bacillus gaemokensis JCM 15801 (MCCC 1A00707).</title>
        <authorList>
            <person name="Lai Q."/>
            <person name="Liu Y."/>
            <person name="Shao Z."/>
        </authorList>
    </citation>
    <scope>NUCLEOTIDE SEQUENCE [LARGE SCALE GENOMIC DNA]</scope>
    <source>
        <strain evidence="11 12">JCM 15801</strain>
    </source>
</reference>
<feature type="site" description="Transition state stabilizer" evidence="9">
    <location>
        <position position="212"/>
    </location>
</feature>
<feature type="binding site" evidence="9">
    <location>
        <position position="62"/>
    </location>
    <ligand>
        <name>substrate</name>
    </ligand>
</feature>
<dbReference type="PIRSF" id="PIRSF000728">
    <property type="entry name" value="NAGK"/>
    <property type="match status" value="1"/>
</dbReference>
<dbReference type="eggNOG" id="COG0548">
    <property type="taxonomic scope" value="Bacteria"/>
</dbReference>
<keyword evidence="7 9" id="KW-0067">ATP-binding</keyword>
<evidence type="ECO:0000313" key="11">
    <source>
        <dbReference type="EMBL" id="KEK26067.1"/>
    </source>
</evidence>
<dbReference type="InterPro" id="IPR037528">
    <property type="entry name" value="ArgB"/>
</dbReference>
<evidence type="ECO:0000259" key="10">
    <source>
        <dbReference type="Pfam" id="PF00696"/>
    </source>
</evidence>
<dbReference type="EMBL" id="JOTM01000001">
    <property type="protein sequence ID" value="KEK26067.1"/>
    <property type="molecule type" value="Genomic_DNA"/>
</dbReference>
<dbReference type="AlphaFoldDB" id="A0A073KI13"/>
<dbReference type="GO" id="GO:0003991">
    <property type="term" value="F:acetylglutamate kinase activity"/>
    <property type="evidence" value="ECO:0007669"/>
    <property type="project" value="UniProtKB-UniRule"/>
</dbReference>
<dbReference type="OrthoDB" id="9803155at2"/>
<dbReference type="InterPro" id="IPR004662">
    <property type="entry name" value="AcgluKinase_fam"/>
</dbReference>
<dbReference type="InterPro" id="IPR001048">
    <property type="entry name" value="Asp/Glu/Uridylate_kinase"/>
</dbReference>
<dbReference type="Proteomes" id="UP000027778">
    <property type="component" value="Unassembled WGS sequence"/>
</dbReference>
<dbReference type="Pfam" id="PF00696">
    <property type="entry name" value="AA_kinase"/>
    <property type="match status" value="1"/>
</dbReference>
<evidence type="ECO:0000256" key="2">
    <source>
        <dbReference type="ARBA" id="ARBA00022571"/>
    </source>
</evidence>
<proteinExistence type="inferred from homology"/>
<sequence>MNEYIVVKCGGSMLEHLDRVFFTCIEKLKKKYQVVVVHGGGPEIDAKLNQFHIPIEKKQGLRVTTKEVMDVVQMVLCGSTNKKLVMNFQKHGLSTIGISGCDGNLLQVRPLDAGLGYVGEVSHVDSSLLKGLLDLNYIPVIAPIGIRGNQVYNINADTAAAGIAAALGAKELIFITDVDGVLSQGELLKKTDEAEILHLIKTGVITGGMIPKVRAALTSLQMGVQYASIVNGTKNFVGITGEWIGTTVTKGVNIV</sequence>
<dbReference type="HAMAP" id="MF_00082">
    <property type="entry name" value="ArgB"/>
    <property type="match status" value="1"/>
</dbReference>
<dbReference type="Gene3D" id="3.40.1160.10">
    <property type="entry name" value="Acetylglutamate kinase-like"/>
    <property type="match status" value="1"/>
</dbReference>
<evidence type="ECO:0000256" key="4">
    <source>
        <dbReference type="ARBA" id="ARBA00022679"/>
    </source>
</evidence>
<dbReference type="EC" id="2.7.2.8" evidence="9"/>